<name>A0A5J5EC47_9PEZI</name>
<evidence type="ECO:0000256" key="1">
    <source>
        <dbReference type="SAM" id="MobiDB-lite"/>
    </source>
</evidence>
<feature type="compositionally biased region" description="Basic residues" evidence="1">
    <location>
        <begin position="195"/>
        <end position="207"/>
    </location>
</feature>
<dbReference type="InParanoid" id="A0A5J5EC47"/>
<dbReference type="EMBL" id="VXIS01000579">
    <property type="protein sequence ID" value="KAA8892820.1"/>
    <property type="molecule type" value="Genomic_DNA"/>
</dbReference>
<dbReference type="Proteomes" id="UP000326924">
    <property type="component" value="Unassembled WGS sequence"/>
</dbReference>
<feature type="compositionally biased region" description="Low complexity" evidence="1">
    <location>
        <begin position="153"/>
        <end position="174"/>
    </location>
</feature>
<proteinExistence type="predicted"/>
<dbReference type="AlphaFoldDB" id="A0A5J5EC47"/>
<reference evidence="2 3" key="1">
    <citation type="submission" date="2019-09" db="EMBL/GenBank/DDBJ databases">
        <title>Draft genome of the ectomycorrhizal ascomycete Sphaerosporella brunnea.</title>
        <authorList>
            <consortium name="DOE Joint Genome Institute"/>
            <person name="Benucci G.M."/>
            <person name="Marozzi G."/>
            <person name="Antonielli L."/>
            <person name="Sanchez S."/>
            <person name="Marco P."/>
            <person name="Wang X."/>
            <person name="Falini L.B."/>
            <person name="Barry K."/>
            <person name="Haridas S."/>
            <person name="Lipzen A."/>
            <person name="Labutti K."/>
            <person name="Grigoriev I.V."/>
            <person name="Murat C."/>
            <person name="Martin F."/>
            <person name="Albertini E."/>
            <person name="Donnini D."/>
            <person name="Bonito G."/>
        </authorList>
    </citation>
    <scope>NUCLEOTIDE SEQUENCE [LARGE SCALE GENOMIC DNA]</scope>
    <source>
        <strain evidence="2 3">Sb_GMNB300</strain>
    </source>
</reference>
<keyword evidence="3" id="KW-1185">Reference proteome</keyword>
<evidence type="ECO:0000313" key="2">
    <source>
        <dbReference type="EMBL" id="KAA8892820.1"/>
    </source>
</evidence>
<accession>A0A5J5EC47</accession>
<evidence type="ECO:0000313" key="3">
    <source>
        <dbReference type="Proteomes" id="UP000326924"/>
    </source>
</evidence>
<organism evidence="2 3">
    <name type="scientific">Sphaerosporella brunnea</name>
    <dbReference type="NCBI Taxonomy" id="1250544"/>
    <lineage>
        <taxon>Eukaryota</taxon>
        <taxon>Fungi</taxon>
        <taxon>Dikarya</taxon>
        <taxon>Ascomycota</taxon>
        <taxon>Pezizomycotina</taxon>
        <taxon>Pezizomycetes</taxon>
        <taxon>Pezizales</taxon>
        <taxon>Pyronemataceae</taxon>
        <taxon>Sphaerosporella</taxon>
    </lineage>
</organism>
<sequence>MTTTQALSAMLPTVGGALVNDDGAVPFSDSGWHASALNLGLRQGLLKFVQPGERYIYHVDRDLVDTWEVELDVVCDMFNDRVETESWHRVSCTSPYAFGCFKVTGSIHSIYALPSSRLASLLFFPSYISLDVMDAFILRFIQGCAAAAAAPDAGVATPAPDAPDDGAVVTAAADSETSQATVPPPPTIPASDVKKGKRKANRKRKAKMPVENDNPRKVPKLKTDTSASDSVGLPAPVV</sequence>
<protein>
    <submittedName>
        <fullName evidence="2">Uncharacterized protein</fullName>
    </submittedName>
</protein>
<gene>
    <name evidence="2" type="ORF">FN846DRAFT_896519</name>
</gene>
<comment type="caution">
    <text evidence="2">The sequence shown here is derived from an EMBL/GenBank/DDBJ whole genome shotgun (WGS) entry which is preliminary data.</text>
</comment>
<feature type="region of interest" description="Disordered" evidence="1">
    <location>
        <begin position="153"/>
        <end position="238"/>
    </location>
</feature>